<dbReference type="Ensembl" id="ENSAMXT00005054313.1">
    <property type="protein sequence ID" value="ENSAMXP00005050110.1"/>
    <property type="gene ID" value="ENSAMXG00005022770.1"/>
</dbReference>
<evidence type="ECO:0000256" key="2">
    <source>
        <dbReference type="SAM" id="Phobius"/>
    </source>
</evidence>
<evidence type="ECO:0000313" key="4">
    <source>
        <dbReference type="Ensembl" id="ENSAMXP00005050110.1"/>
    </source>
</evidence>
<comment type="caution">
    <text evidence="1">Lacks conserved residue(s) required for the propagation of feature annotation.</text>
</comment>
<evidence type="ECO:0000313" key="5">
    <source>
        <dbReference type="Proteomes" id="UP000694621"/>
    </source>
</evidence>
<dbReference type="GO" id="GO:0002768">
    <property type="term" value="P:immune response-regulating cell surface receptor signaling pathway"/>
    <property type="evidence" value="ECO:0007669"/>
    <property type="project" value="TreeGrafter"/>
</dbReference>
<dbReference type="PANTHER" id="PTHR46875">
    <property type="entry name" value="TUMOR NECROSIS FACTOR RECEPTOR SUPERFAMILY MEMBER 5"/>
    <property type="match status" value="1"/>
</dbReference>
<name>A0A8B9LGT6_ASTMX</name>
<dbReference type="PANTHER" id="PTHR46875:SF2">
    <property type="entry name" value="TUMOR NECROSIS FACTOR RECEPTOR SUPERFAMILY MEMBER 5-LIKE ISOFORM X1"/>
    <property type="match status" value="1"/>
</dbReference>
<feature type="domain" description="TNFR-Cys" evidence="3">
    <location>
        <begin position="82"/>
        <end position="124"/>
    </location>
</feature>
<dbReference type="SUPFAM" id="SSF57586">
    <property type="entry name" value="TNF receptor-like"/>
    <property type="match status" value="2"/>
</dbReference>
<feature type="repeat" description="TNFR-Cys" evidence="1">
    <location>
        <begin position="82"/>
        <end position="124"/>
    </location>
</feature>
<reference evidence="4" key="1">
    <citation type="submission" date="2025-08" db="UniProtKB">
        <authorList>
            <consortium name="Ensembl"/>
        </authorList>
    </citation>
    <scope>IDENTIFICATION</scope>
</reference>
<feature type="repeat" description="TNFR-Cys" evidence="1">
    <location>
        <begin position="40"/>
        <end position="81"/>
    </location>
</feature>
<keyword evidence="1" id="KW-1015">Disulfide bond</keyword>
<dbReference type="Pfam" id="PF00020">
    <property type="entry name" value="TNFR_c6"/>
    <property type="match status" value="1"/>
</dbReference>
<dbReference type="GO" id="GO:0009897">
    <property type="term" value="C:external side of plasma membrane"/>
    <property type="evidence" value="ECO:0007669"/>
    <property type="project" value="TreeGrafter"/>
</dbReference>
<organism evidence="4 5">
    <name type="scientific">Astyanax mexicanus</name>
    <name type="common">Blind cave fish</name>
    <name type="synonym">Astyanax fasciatus mexicanus</name>
    <dbReference type="NCBI Taxonomy" id="7994"/>
    <lineage>
        <taxon>Eukaryota</taxon>
        <taxon>Metazoa</taxon>
        <taxon>Chordata</taxon>
        <taxon>Craniata</taxon>
        <taxon>Vertebrata</taxon>
        <taxon>Euteleostomi</taxon>
        <taxon>Actinopterygii</taxon>
        <taxon>Neopterygii</taxon>
        <taxon>Teleostei</taxon>
        <taxon>Ostariophysi</taxon>
        <taxon>Characiformes</taxon>
        <taxon>Characoidei</taxon>
        <taxon>Acestrorhamphidae</taxon>
        <taxon>Acestrorhamphinae</taxon>
        <taxon>Astyanax</taxon>
    </lineage>
</organism>
<sequence length="302" mass="33312">MTISCSSEEFEHEGQCCKRCPKGKYVSVECSSSLPTKCETCPQGTFMIHSNFLHKCMPCTQCHGGNQHEIQHCEADSDRKCECNDGLYCKGYDSNHCNVCKPLTSCPPGTGVSSKPIKDKDTICRPCTSGTFSNVTDYKSPCLNYTNCTALGRHLKTAGTDKTDAVCGDFVQNCHWKLPAGLWAGFILTIIISLIVVLLYRRDKRKSKQTGSVSVFIPGYSPPILPPDIIKPNSPKLQFFNEDSIFSNTDNCCLESDGTTMTTITASEKYVREVSYDHFGGLTSSKPSFLQSEPQEDEWPGA</sequence>
<dbReference type="GO" id="GO:0035631">
    <property type="term" value="C:CD40 receptor complex"/>
    <property type="evidence" value="ECO:0007669"/>
    <property type="project" value="TreeGrafter"/>
</dbReference>
<keyword evidence="2" id="KW-0472">Membrane</keyword>
<accession>A0A8B9LGT6</accession>
<dbReference type="InterPro" id="IPR001368">
    <property type="entry name" value="TNFR/NGFR_Cys_rich_reg"/>
</dbReference>
<feature type="disulfide bond" evidence="1">
    <location>
        <begin position="41"/>
        <end position="56"/>
    </location>
</feature>
<keyword evidence="2" id="KW-1133">Transmembrane helix</keyword>
<keyword evidence="2" id="KW-0812">Transmembrane</keyword>
<protein>
    <recommendedName>
        <fullName evidence="3">TNFR-Cys domain-containing protein</fullName>
    </recommendedName>
</protein>
<dbReference type="InterPro" id="IPR052135">
    <property type="entry name" value="TNFRSF5"/>
</dbReference>
<dbReference type="Proteomes" id="UP000694621">
    <property type="component" value="Unplaced"/>
</dbReference>
<evidence type="ECO:0000259" key="3">
    <source>
        <dbReference type="PROSITE" id="PS50050"/>
    </source>
</evidence>
<feature type="transmembrane region" description="Helical" evidence="2">
    <location>
        <begin position="180"/>
        <end position="200"/>
    </location>
</feature>
<dbReference type="Gene3D" id="2.10.50.10">
    <property type="entry name" value="Tumor Necrosis Factor Receptor, subunit A, domain 2"/>
    <property type="match status" value="2"/>
</dbReference>
<dbReference type="PROSITE" id="PS50050">
    <property type="entry name" value="TNFR_NGFR_2"/>
    <property type="match status" value="2"/>
</dbReference>
<dbReference type="AlphaFoldDB" id="A0A8B9LGT6"/>
<proteinExistence type="predicted"/>
<feature type="disulfide bond" evidence="1">
    <location>
        <begin position="106"/>
        <end position="124"/>
    </location>
</feature>
<feature type="domain" description="TNFR-Cys" evidence="3">
    <location>
        <begin position="40"/>
        <end position="81"/>
    </location>
</feature>
<dbReference type="SMART" id="SM00208">
    <property type="entry name" value="TNFR"/>
    <property type="match status" value="4"/>
</dbReference>
<evidence type="ECO:0000256" key="1">
    <source>
        <dbReference type="PROSITE-ProRule" id="PRU00206"/>
    </source>
</evidence>